<dbReference type="CDD" id="cd01449">
    <property type="entry name" value="TST_Repeat_2"/>
    <property type="match status" value="1"/>
</dbReference>
<accession>A0A160JFJ9</accession>
<dbReference type="InterPro" id="IPR001763">
    <property type="entry name" value="Rhodanese-like_dom"/>
</dbReference>
<dbReference type="GO" id="GO:0004792">
    <property type="term" value="F:thiosulfate-cyanide sulfurtransferase activity"/>
    <property type="evidence" value="ECO:0007669"/>
    <property type="project" value="InterPro"/>
</dbReference>
<dbReference type="PROSITE" id="PS50206">
    <property type="entry name" value="RHODANESE_3"/>
    <property type="match status" value="2"/>
</dbReference>
<keyword evidence="2" id="KW-0677">Repeat</keyword>
<keyword evidence="6" id="KW-1185">Reference proteome</keyword>
<dbReference type="Proteomes" id="UP000077405">
    <property type="component" value="Chromosome"/>
</dbReference>
<dbReference type="STRING" id="1226968.A6A40_06710"/>
<evidence type="ECO:0000259" key="4">
    <source>
        <dbReference type="PROSITE" id="PS50206"/>
    </source>
</evidence>
<evidence type="ECO:0000256" key="3">
    <source>
        <dbReference type="RuleBase" id="RU000507"/>
    </source>
</evidence>
<feature type="domain" description="Rhodanese" evidence="4">
    <location>
        <begin position="174"/>
        <end position="289"/>
    </location>
</feature>
<dbReference type="InterPro" id="IPR001307">
    <property type="entry name" value="Thiosulphate_STrfase_CS"/>
</dbReference>
<dbReference type="KEGG" id="ahu:A6A40_06710"/>
<dbReference type="PANTHER" id="PTHR11364">
    <property type="entry name" value="THIOSULFATE SULFERTANSFERASE"/>
    <property type="match status" value="1"/>
</dbReference>
<feature type="domain" description="Rhodanese" evidence="4">
    <location>
        <begin position="24"/>
        <end position="143"/>
    </location>
</feature>
<name>A0A160JFJ9_9PROT</name>
<dbReference type="FunFam" id="3.40.250.10:FF:000001">
    <property type="entry name" value="Sulfurtransferase"/>
    <property type="match status" value="1"/>
</dbReference>
<dbReference type="InterPro" id="IPR036873">
    <property type="entry name" value="Rhodanese-like_dom_sf"/>
</dbReference>
<sequence length="300" mass="31804">MSDSTVDPLTGPVVSTDWLARNLGRPGLKLLDGSWHMPALKRDIRAEFAAAHIPGARLCDVDEVAAPDTHPLPHMAPDEATFAAKIGALGIGDGDTVVVYDTAGMATAAARVWWLFRLFGFDRVAVLDGGMPKWLTEGRTTESGEPAPAEPAVFTARKRPELIRSADQVLANIDAKADQVTDARAQPRFEGAVGEPWPGRRSGRIPGSFNLPHTDLIDAEAKTLLPPDAIAAKARAAGLDLDRPVVASCGSGITACVIALGLATAGKPDVAIYDGSWAEWGLREDLPLETGPREAETRQP</sequence>
<keyword evidence="1 3" id="KW-0808">Transferase</keyword>
<proteinExistence type="predicted"/>
<dbReference type="CDD" id="cd01448">
    <property type="entry name" value="TST_Repeat_1"/>
    <property type="match status" value="1"/>
</dbReference>
<evidence type="ECO:0000256" key="1">
    <source>
        <dbReference type="ARBA" id="ARBA00022679"/>
    </source>
</evidence>
<organism evidence="5 6">
    <name type="scientific">Azospirillum humicireducens</name>
    <dbReference type="NCBI Taxonomy" id="1226968"/>
    <lineage>
        <taxon>Bacteria</taxon>
        <taxon>Pseudomonadati</taxon>
        <taxon>Pseudomonadota</taxon>
        <taxon>Alphaproteobacteria</taxon>
        <taxon>Rhodospirillales</taxon>
        <taxon>Azospirillaceae</taxon>
        <taxon>Azospirillum</taxon>
    </lineage>
</organism>
<dbReference type="SUPFAM" id="SSF52821">
    <property type="entry name" value="Rhodanese/Cell cycle control phosphatase"/>
    <property type="match status" value="2"/>
</dbReference>
<protein>
    <recommendedName>
        <fullName evidence="3">Sulfurtransferase</fullName>
    </recommendedName>
</protein>
<evidence type="ECO:0000256" key="2">
    <source>
        <dbReference type="ARBA" id="ARBA00022737"/>
    </source>
</evidence>
<evidence type="ECO:0000313" key="5">
    <source>
        <dbReference type="EMBL" id="ANC91616.1"/>
    </source>
</evidence>
<dbReference type="AlphaFoldDB" id="A0A160JFJ9"/>
<dbReference type="Pfam" id="PF00581">
    <property type="entry name" value="Rhodanese"/>
    <property type="match status" value="2"/>
</dbReference>
<dbReference type="SMART" id="SM00450">
    <property type="entry name" value="RHOD"/>
    <property type="match status" value="2"/>
</dbReference>
<dbReference type="InterPro" id="IPR045078">
    <property type="entry name" value="TST/MPST-like"/>
</dbReference>
<evidence type="ECO:0000313" key="6">
    <source>
        <dbReference type="Proteomes" id="UP000077405"/>
    </source>
</evidence>
<dbReference type="PROSITE" id="PS00683">
    <property type="entry name" value="RHODANESE_2"/>
    <property type="match status" value="1"/>
</dbReference>
<keyword evidence="5" id="KW-0670">Pyruvate</keyword>
<dbReference type="PANTHER" id="PTHR11364:SF27">
    <property type="entry name" value="SULFURTRANSFERASE"/>
    <property type="match status" value="1"/>
</dbReference>
<dbReference type="OrthoDB" id="9781034at2"/>
<dbReference type="RefSeq" id="WP_063634712.1">
    <property type="nucleotide sequence ID" value="NZ_CP015285.1"/>
</dbReference>
<dbReference type="Gene3D" id="3.40.250.10">
    <property type="entry name" value="Rhodanese-like domain"/>
    <property type="match status" value="2"/>
</dbReference>
<reference evidence="5 6" key="1">
    <citation type="journal article" date="2013" name="Int. J. Syst. Evol. Microbiol.">
        <title>Azospirillum humicireducens sp. nov., a nitrogen-fixing bacterium isolated from a microbial fuel cell.</title>
        <authorList>
            <person name="Zhou S."/>
            <person name="Han L."/>
            <person name="Wang Y."/>
            <person name="Yang G."/>
            <person name="Zhuang L."/>
            <person name="Hu P."/>
        </authorList>
    </citation>
    <scope>NUCLEOTIDE SEQUENCE [LARGE SCALE GENOMIC DNA]</scope>
    <source>
        <strain evidence="5 6">SgZ-5</strain>
    </source>
</reference>
<dbReference type="EMBL" id="CP015285">
    <property type="protein sequence ID" value="ANC91616.1"/>
    <property type="molecule type" value="Genomic_DNA"/>
</dbReference>
<gene>
    <name evidence="5" type="primary">sseA</name>
    <name evidence="5" type="ORF">A6A40_06710</name>
</gene>